<evidence type="ECO:0000256" key="1">
    <source>
        <dbReference type="SAM" id="MobiDB-lite"/>
    </source>
</evidence>
<feature type="transmembrane region" description="Helical" evidence="2">
    <location>
        <begin position="6"/>
        <end position="25"/>
    </location>
</feature>
<reference evidence="4" key="1">
    <citation type="submission" date="2010-10" db="EMBL/GenBank/DDBJ databases">
        <title>The complete genome of Halanaerobium praevalens DSM 2228.</title>
        <authorList>
            <consortium name="US DOE Joint Genome Institute (JGI-PGF)"/>
            <person name="Lucas S."/>
            <person name="Copeland A."/>
            <person name="Lapidus A."/>
            <person name="Glavina del Rio T."/>
            <person name="Dalin E."/>
            <person name="Tice H."/>
            <person name="Bruce D."/>
            <person name="Goodwin L."/>
            <person name="Pitluck S."/>
            <person name="Kyrpides N."/>
            <person name="Mavromatis K."/>
            <person name="Ivanova N."/>
            <person name="Ovchinnikova G."/>
            <person name="Chertkov O."/>
            <person name="Detter J.C."/>
            <person name="Han C."/>
            <person name="Larimer F."/>
            <person name="Land M."/>
            <person name="Hauser L."/>
            <person name="Markowitz V."/>
            <person name="Cheng J.-F."/>
            <person name="Hugenholtz P."/>
            <person name="Woyke T."/>
            <person name="Wu D."/>
            <person name="Tindall B."/>
            <person name="Pomrenke H.G."/>
            <person name="Brambilla E."/>
            <person name="Klenk H.-P."/>
            <person name="Eisen J.A."/>
        </authorList>
    </citation>
    <scope>NUCLEOTIDE SEQUENCE [LARGE SCALE GENOMIC DNA]</scope>
    <source>
        <strain evidence="4">ATCC 33744 / DSM 2228 / GSL</strain>
    </source>
</reference>
<feature type="region of interest" description="Disordered" evidence="1">
    <location>
        <begin position="71"/>
        <end position="117"/>
    </location>
</feature>
<gene>
    <name evidence="3" type="ordered locus">Hprae_0654</name>
</gene>
<dbReference type="PATRIC" id="fig|572479.3.peg.660"/>
<protein>
    <submittedName>
        <fullName evidence="3">Uncharacterized protein</fullName>
    </submittedName>
</protein>
<evidence type="ECO:0000313" key="4">
    <source>
        <dbReference type="Proteomes" id="UP000006866"/>
    </source>
</evidence>
<keyword evidence="2" id="KW-0812">Transmembrane</keyword>
<dbReference type="STRING" id="572479.Hprae_0654"/>
<organism evidence="3 4">
    <name type="scientific">Halanaerobium praevalens (strain ATCC 33744 / DSM 2228 / GSL)</name>
    <dbReference type="NCBI Taxonomy" id="572479"/>
    <lineage>
        <taxon>Bacteria</taxon>
        <taxon>Bacillati</taxon>
        <taxon>Bacillota</taxon>
        <taxon>Clostridia</taxon>
        <taxon>Halanaerobiales</taxon>
        <taxon>Halanaerobiaceae</taxon>
        <taxon>Halanaerobium</taxon>
    </lineage>
</organism>
<name>E3DQ57_HALPG</name>
<accession>E3DQ57</accession>
<dbReference type="AlphaFoldDB" id="E3DQ57"/>
<dbReference type="EMBL" id="CP002175">
    <property type="protein sequence ID" value="ADO76808.1"/>
    <property type="molecule type" value="Genomic_DNA"/>
</dbReference>
<feature type="compositionally biased region" description="Basic residues" evidence="1">
    <location>
        <begin position="108"/>
        <end position="117"/>
    </location>
</feature>
<evidence type="ECO:0000256" key="2">
    <source>
        <dbReference type="SAM" id="Phobius"/>
    </source>
</evidence>
<proteinExistence type="predicted"/>
<keyword evidence="4" id="KW-1185">Reference proteome</keyword>
<dbReference type="OrthoDB" id="2113021at2"/>
<feature type="compositionally biased region" description="Basic and acidic residues" evidence="1">
    <location>
        <begin position="71"/>
        <end position="87"/>
    </location>
</feature>
<reference evidence="3 4" key="2">
    <citation type="journal article" date="2011" name="Stand. Genomic Sci.">
        <title>Complete genome sequence of the extremely halophilic Halanaerobium praevalens type strain (GSL).</title>
        <authorList>
            <person name="Ivanova N."/>
            <person name="Sikorski J."/>
            <person name="Chertkov O."/>
            <person name="Nolan M."/>
            <person name="Lucas S."/>
            <person name="Hammon N."/>
            <person name="Deshpande S."/>
            <person name="Cheng J.F."/>
            <person name="Tapia R."/>
            <person name="Han C."/>
            <person name="Goodwin L."/>
            <person name="Pitluck S."/>
            <person name="Huntemann M."/>
            <person name="Liolios K."/>
            <person name="Pagani I."/>
            <person name="Mavromatis K."/>
            <person name="Ovchinikova G."/>
            <person name="Pati A."/>
            <person name="Chen A."/>
            <person name="Palaniappan K."/>
            <person name="Land M."/>
            <person name="Hauser L."/>
            <person name="Brambilla E.M."/>
            <person name="Kannan K.P."/>
            <person name="Rohde M."/>
            <person name="Tindall B.J."/>
            <person name="Goker M."/>
            <person name="Detter J.C."/>
            <person name="Woyke T."/>
            <person name="Bristow J."/>
            <person name="Eisen J.A."/>
            <person name="Markowitz V."/>
            <person name="Hugenholtz P."/>
            <person name="Kyrpides N.C."/>
            <person name="Klenk H.P."/>
            <person name="Lapidus A."/>
        </authorList>
    </citation>
    <scope>NUCLEOTIDE SEQUENCE [LARGE SCALE GENOMIC DNA]</scope>
    <source>
        <strain evidence="4">ATCC 33744 / DSM 2228 / GSL</strain>
    </source>
</reference>
<dbReference type="HOGENOM" id="CLU_1738016_0_0_9"/>
<keyword evidence="2" id="KW-1133">Transmembrane helix</keyword>
<dbReference type="RefSeq" id="WP_014552841.1">
    <property type="nucleotide sequence ID" value="NC_017455.1"/>
</dbReference>
<dbReference type="KEGG" id="hpk:Hprae_0654"/>
<dbReference type="Proteomes" id="UP000006866">
    <property type="component" value="Chromosome"/>
</dbReference>
<keyword evidence="2" id="KW-0472">Membrane</keyword>
<sequence>MGDLIFVLPILIIFFTILFKIFLFLKKIFGFFAKAFNLTIEKADADKSDSQSKAETIDYLDNYRQTLETKDKKVENPSTVEKKEQVLKQKQKMQPNAKIKKNIEKNKEKKKKNKRKKVDSLAGLFSDYSEAEKAVIYNEILSKPKSLQKD</sequence>
<evidence type="ECO:0000313" key="3">
    <source>
        <dbReference type="EMBL" id="ADO76808.1"/>
    </source>
</evidence>